<dbReference type="AlphaFoldDB" id="A0A9W4HRM4"/>
<protein>
    <recommendedName>
        <fullName evidence="6">Aspergillopepsin-2</fullName>
    </recommendedName>
</protein>
<dbReference type="Proteomes" id="UP001153461">
    <property type="component" value="Unassembled WGS sequence"/>
</dbReference>
<feature type="disulfide bond" evidence="2">
    <location>
        <begin position="153"/>
        <end position="177"/>
    </location>
</feature>
<proteinExistence type="predicted"/>
<gene>
    <name evidence="4" type="ORF">PNAL_LOCUS4813</name>
</gene>
<accession>A0A9W4HRM4</accession>
<dbReference type="InterPro" id="IPR038656">
    <property type="entry name" value="Peptidase_G1_sf"/>
</dbReference>
<comment type="caution">
    <text evidence="4">The sequence shown here is derived from an EMBL/GenBank/DDBJ whole genome shotgun (WGS) entry which is preliminary data.</text>
</comment>
<evidence type="ECO:0000313" key="5">
    <source>
        <dbReference type="Proteomes" id="UP001153461"/>
    </source>
</evidence>
<evidence type="ECO:0000313" key="4">
    <source>
        <dbReference type="EMBL" id="CAG8105227.1"/>
    </source>
</evidence>
<feature type="active site" description="Proton acceptor" evidence="1">
    <location>
        <position position="257"/>
    </location>
</feature>
<evidence type="ECO:0000256" key="2">
    <source>
        <dbReference type="PIRSR" id="PIRSR600250-51"/>
    </source>
</evidence>
<dbReference type="GO" id="GO:0006508">
    <property type="term" value="P:proteolysis"/>
    <property type="evidence" value="ECO:0007669"/>
    <property type="project" value="InterPro"/>
</dbReference>
<name>A0A9W4HRM4_PENNA</name>
<keyword evidence="3" id="KW-1133">Transmembrane helix</keyword>
<dbReference type="Pfam" id="PF01828">
    <property type="entry name" value="Peptidase_A4"/>
    <property type="match status" value="1"/>
</dbReference>
<keyword evidence="3" id="KW-0812">Transmembrane</keyword>
<dbReference type="PRINTS" id="PR00977">
    <property type="entry name" value="SCYTLDPTASE"/>
</dbReference>
<dbReference type="PANTHER" id="PTHR37536">
    <property type="entry name" value="PUTATIVE (AFU_ORTHOLOGUE AFUA_3G02970)-RELATED"/>
    <property type="match status" value="1"/>
</dbReference>
<dbReference type="InterPro" id="IPR013320">
    <property type="entry name" value="ConA-like_dom_sf"/>
</dbReference>
<dbReference type="SUPFAM" id="SSF49899">
    <property type="entry name" value="Concanavalin A-like lectins/glucanases"/>
    <property type="match status" value="1"/>
</dbReference>
<dbReference type="CDD" id="cd13426">
    <property type="entry name" value="Peptidase_G1"/>
    <property type="match status" value="1"/>
</dbReference>
<keyword evidence="3" id="KW-0472">Membrane</keyword>
<dbReference type="InterPro" id="IPR000250">
    <property type="entry name" value="Peptidase_G1"/>
</dbReference>
<dbReference type="Gene3D" id="2.60.120.700">
    <property type="entry name" value="Peptidase G1"/>
    <property type="match status" value="1"/>
</dbReference>
<sequence length="319" mass="34857">MSRIMVIHVFRFNLGSSPLGLTNVPSKVHINIKFRAKSHLRARFNFLTFTMKFAVAIFSTTLLATSIIASPLASRRQADREIQRFSQAPCRTTRPHNSGTSEVLYLNQTSQETYSSNWAGAVLIGTGYTSVSGEITVPIPHLPNGANSYTNYCASAWVGIDGDTCNTAILQTGIDFCVQGGYTSYNAWYEWYPDYTHNFSNIQISPGDVIKMTVDATSKSSGFATIENISTGVSVTHIFPYSLGGDLCEFNAEWIVEDFSINNALAPFANFGTVVFSNAVASRGGTTYGPLGATIMDIYQDRILTSSSVTRNTVTISYI</sequence>
<dbReference type="OrthoDB" id="6022at2759"/>
<organism evidence="4 5">
    <name type="scientific">Penicillium nalgiovense</name>
    <dbReference type="NCBI Taxonomy" id="60175"/>
    <lineage>
        <taxon>Eukaryota</taxon>
        <taxon>Fungi</taxon>
        <taxon>Dikarya</taxon>
        <taxon>Ascomycota</taxon>
        <taxon>Pezizomycotina</taxon>
        <taxon>Eurotiomycetes</taxon>
        <taxon>Eurotiomycetidae</taxon>
        <taxon>Eurotiales</taxon>
        <taxon>Aspergillaceae</taxon>
        <taxon>Penicillium</taxon>
    </lineage>
</organism>
<dbReference type="EMBL" id="CAJVNV010000199">
    <property type="protein sequence ID" value="CAG8105227.1"/>
    <property type="molecule type" value="Genomic_DNA"/>
</dbReference>
<reference evidence="4" key="1">
    <citation type="submission" date="2021-07" db="EMBL/GenBank/DDBJ databases">
        <authorList>
            <person name="Branca A.L. A."/>
        </authorList>
    </citation>
    <scope>NUCLEOTIDE SEQUENCE</scope>
</reference>
<keyword evidence="2" id="KW-1015">Disulfide bond</keyword>
<dbReference type="PANTHER" id="PTHR37536:SF3">
    <property type="entry name" value="PUTATIVE (AFU_ORTHOLOGUE AFUA_3G02970)-RELATED"/>
    <property type="match status" value="1"/>
</dbReference>
<evidence type="ECO:0000256" key="1">
    <source>
        <dbReference type="PIRSR" id="PIRSR600250-50"/>
    </source>
</evidence>
<evidence type="ECO:0008006" key="6">
    <source>
        <dbReference type="Google" id="ProtNLM"/>
    </source>
</evidence>
<evidence type="ECO:0000256" key="3">
    <source>
        <dbReference type="SAM" id="Phobius"/>
    </source>
</evidence>
<feature type="transmembrane region" description="Helical" evidence="3">
    <location>
        <begin position="53"/>
        <end position="74"/>
    </location>
</feature>
<dbReference type="GO" id="GO:0070007">
    <property type="term" value="F:glutamic-type endopeptidase activity"/>
    <property type="evidence" value="ECO:0007669"/>
    <property type="project" value="InterPro"/>
</dbReference>
<feature type="disulfide bond" evidence="2">
    <location>
        <begin position="165"/>
        <end position="248"/>
    </location>
</feature>